<proteinExistence type="predicted"/>
<evidence type="ECO:0000313" key="4">
    <source>
        <dbReference type="Proteomes" id="UP000701853"/>
    </source>
</evidence>
<dbReference type="InterPro" id="IPR056647">
    <property type="entry name" value="DUF7745"/>
</dbReference>
<gene>
    <name evidence="3" type="ORF">CXB51_033547</name>
</gene>
<dbReference type="PANTHER" id="PTHR48200:SF1">
    <property type="entry name" value="AMINOTRANSFERASE-LIKE PLANT MOBILE DOMAIN-CONTAINING PROTEIN"/>
    <property type="match status" value="1"/>
</dbReference>
<accession>A0A8J5Y7E8</accession>
<name>A0A8J5Y7E8_9ROSI</name>
<protein>
    <recommendedName>
        <fullName evidence="2">DUF7745 domain-containing protein</fullName>
    </recommendedName>
</protein>
<feature type="coiled-coil region" evidence="1">
    <location>
        <begin position="362"/>
        <end position="480"/>
    </location>
</feature>
<dbReference type="Proteomes" id="UP000701853">
    <property type="component" value="Chromosome 12"/>
</dbReference>
<dbReference type="EMBL" id="JAHUZN010000012">
    <property type="protein sequence ID" value="KAG8474241.1"/>
    <property type="molecule type" value="Genomic_DNA"/>
</dbReference>
<reference evidence="3 4" key="1">
    <citation type="journal article" date="2021" name="bioRxiv">
        <title>The Gossypium anomalum genome as a resource for cotton improvement and evolutionary analysis of hybrid incompatibility.</title>
        <authorList>
            <person name="Grover C.E."/>
            <person name="Yuan D."/>
            <person name="Arick M.A."/>
            <person name="Miller E.R."/>
            <person name="Hu G."/>
            <person name="Peterson D.G."/>
            <person name="Wendel J.F."/>
            <person name="Udall J.A."/>
        </authorList>
    </citation>
    <scope>NUCLEOTIDE SEQUENCE [LARGE SCALE GENOMIC DNA]</scope>
    <source>
        <strain evidence="3">JFW-Udall</strain>
        <tissue evidence="3">Leaf</tissue>
    </source>
</reference>
<dbReference type="PANTHER" id="PTHR48200">
    <property type="entry name" value="PROTEIN, PUTATIVE-RELATED"/>
    <property type="match status" value="1"/>
</dbReference>
<dbReference type="Pfam" id="PF24924">
    <property type="entry name" value="DUF7745"/>
    <property type="match status" value="2"/>
</dbReference>
<dbReference type="OrthoDB" id="979197at2759"/>
<evidence type="ECO:0000313" key="3">
    <source>
        <dbReference type="EMBL" id="KAG8474241.1"/>
    </source>
</evidence>
<comment type="caution">
    <text evidence="3">The sequence shown here is derived from an EMBL/GenBank/DDBJ whole genome shotgun (WGS) entry which is preliminary data.</text>
</comment>
<dbReference type="AlphaFoldDB" id="A0A8J5Y7E8"/>
<feature type="domain" description="DUF7745" evidence="2">
    <location>
        <begin position="234"/>
        <end position="332"/>
    </location>
</feature>
<evidence type="ECO:0000259" key="2">
    <source>
        <dbReference type="Pfam" id="PF24924"/>
    </source>
</evidence>
<keyword evidence="1" id="KW-0175">Coiled coil</keyword>
<sequence length="507" mass="59454">MRNEYLDKVEDNASVCTWSEKTQLEKGDSVTEGYTSELWDFTRINSTQNEFQELKDIWAQWDDEAKQLFYQNYGDLPYLLDIKVDKHLFRAMVQFWNPTYSCFTFGEVDLVPTLEEYTTLLHCLKIQGNKAYVRAANLPTFIKKLMMITRMSEQWAAARIQQKGDGKCIPWASLRDLILAHPDVKRRVDVLALSIYGLVIFPKAMRHIDEAVADLFDRLDYSPLKEAAATPRRDDITEERWIEILQNLQEEDVMWKAPWMTPSKILYRCGNFDWIPFPEIWGVVCYAPLLILRQYKAEQFISATQGLAQSDFSYKRDHYKKKMREISEAWKKTEFGGCSIDGGEFMSDFIRVRGHKARKIGVEKVRKEKRKIEEDRDDLNMQYKKTQISLKRVGLGKSSEQWQQEVQEEKAKVEYWEKKFQEMQAQNQALEKENQGLKAKVIELGRSLHHHRSHNSTVELKASLNKIEEMKHNIGRLEDQVGDRDYLMGEAIVQIREVVDHLQDLAA</sequence>
<keyword evidence="4" id="KW-1185">Reference proteome</keyword>
<evidence type="ECO:0000256" key="1">
    <source>
        <dbReference type="SAM" id="Coils"/>
    </source>
</evidence>
<organism evidence="3 4">
    <name type="scientific">Gossypium anomalum</name>
    <dbReference type="NCBI Taxonomy" id="47600"/>
    <lineage>
        <taxon>Eukaryota</taxon>
        <taxon>Viridiplantae</taxon>
        <taxon>Streptophyta</taxon>
        <taxon>Embryophyta</taxon>
        <taxon>Tracheophyta</taxon>
        <taxon>Spermatophyta</taxon>
        <taxon>Magnoliopsida</taxon>
        <taxon>eudicotyledons</taxon>
        <taxon>Gunneridae</taxon>
        <taxon>Pentapetalae</taxon>
        <taxon>rosids</taxon>
        <taxon>malvids</taxon>
        <taxon>Malvales</taxon>
        <taxon>Malvaceae</taxon>
        <taxon>Malvoideae</taxon>
        <taxon>Gossypium</taxon>
    </lineage>
</organism>
<feature type="domain" description="DUF7745" evidence="2">
    <location>
        <begin position="58"/>
        <end position="216"/>
    </location>
</feature>